<sequence>MAPKRKRDPKEHGKKPVKRSKYNEQSDDDDSGEETTAQLERKNEGRYEVAVGDTISPKLGVEDISKLRLQFRRIDSGLVGKQHTSEKIPSNKIEWNDKKHIIEIQKWRRQHLRRHGFPLERKVTSWLPREEAFLKLLFRRLDERTRNGEQIRKPTTKQIMEHFNSFFSDENIKKGNDRTLLHYSKREENSIGSKLKQDTELGRLAIKVKDNLTADKNMPVSLPSITEKELDRFMKDGKTGTDTTEGDEVKSLSEGQRSGITGEPSVTTGHMGVAATAESPVGGSSDSVRNFAGTYKQISAETAVETILDHELERMISDGWFIPHISEDAKIVGLEDETNTLEDTWIYKAVEGFEARWRNMPFGFEEGHRMDWYIDPKTRSKGKSRKGRTNLPGEQRKTIAQSVNGLLSHAVCPPLRYGGDINALTDNKLLSKSELALAKQNKSILAVHQQKTKAKLGSFKNSNKVK</sequence>
<evidence type="ECO:0000256" key="1">
    <source>
        <dbReference type="SAM" id="MobiDB-lite"/>
    </source>
</evidence>
<reference evidence="2" key="2">
    <citation type="submission" date="2020-09" db="EMBL/GenBank/DDBJ databases">
        <title>Reference genome assembly for Australian Ascochyta lentis isolate Al4.</title>
        <authorList>
            <person name="Lee R.C."/>
            <person name="Farfan-Caceres L.M."/>
            <person name="Debler J.W."/>
            <person name="Williams A.H."/>
            <person name="Henares B.M."/>
        </authorList>
    </citation>
    <scope>NUCLEOTIDE SEQUENCE</scope>
    <source>
        <strain evidence="2">Al4</strain>
    </source>
</reference>
<proteinExistence type="predicted"/>
<reference evidence="2" key="1">
    <citation type="submission" date="2018-12" db="EMBL/GenBank/DDBJ databases">
        <authorList>
            <person name="Syme R.A."/>
            <person name="Farfan-Caceres L."/>
            <person name="Lichtenzveig J."/>
        </authorList>
    </citation>
    <scope>NUCLEOTIDE SEQUENCE</scope>
    <source>
        <strain evidence="2">Al4</strain>
    </source>
</reference>
<dbReference type="Proteomes" id="UP000651452">
    <property type="component" value="Unassembled WGS sequence"/>
</dbReference>
<protein>
    <submittedName>
        <fullName evidence="2">Uncharacterized protein</fullName>
    </submittedName>
</protein>
<organism evidence="2 3">
    <name type="scientific">Ascochyta lentis</name>
    <dbReference type="NCBI Taxonomy" id="205686"/>
    <lineage>
        <taxon>Eukaryota</taxon>
        <taxon>Fungi</taxon>
        <taxon>Dikarya</taxon>
        <taxon>Ascomycota</taxon>
        <taxon>Pezizomycotina</taxon>
        <taxon>Dothideomycetes</taxon>
        <taxon>Pleosporomycetidae</taxon>
        <taxon>Pleosporales</taxon>
        <taxon>Pleosporineae</taxon>
        <taxon>Didymellaceae</taxon>
        <taxon>Ascochyta</taxon>
    </lineage>
</organism>
<dbReference type="EMBL" id="RZGK01000003">
    <property type="protein sequence ID" value="KAF9700789.1"/>
    <property type="molecule type" value="Genomic_DNA"/>
</dbReference>
<dbReference type="AlphaFoldDB" id="A0A8H7JA99"/>
<feature type="region of interest" description="Disordered" evidence="1">
    <location>
        <begin position="1"/>
        <end position="45"/>
    </location>
</feature>
<keyword evidence="3" id="KW-1185">Reference proteome</keyword>
<comment type="caution">
    <text evidence="2">The sequence shown here is derived from an EMBL/GenBank/DDBJ whole genome shotgun (WGS) entry which is preliminary data.</text>
</comment>
<evidence type="ECO:0000313" key="2">
    <source>
        <dbReference type="EMBL" id="KAF9700789.1"/>
    </source>
</evidence>
<accession>A0A8H7JA99</accession>
<evidence type="ECO:0000313" key="3">
    <source>
        <dbReference type="Proteomes" id="UP000651452"/>
    </source>
</evidence>
<feature type="compositionally biased region" description="Polar residues" evidence="1">
    <location>
        <begin position="253"/>
        <end position="268"/>
    </location>
</feature>
<feature type="compositionally biased region" description="Basic residues" evidence="1">
    <location>
        <begin position="1"/>
        <end position="20"/>
    </location>
</feature>
<gene>
    <name evidence="2" type="ORF">EKO04_001692</name>
</gene>
<name>A0A8H7JA99_9PLEO</name>
<feature type="region of interest" description="Disordered" evidence="1">
    <location>
        <begin position="235"/>
        <end position="268"/>
    </location>
</feature>
<dbReference type="OrthoDB" id="3694310at2759"/>